<dbReference type="CDD" id="cd06225">
    <property type="entry name" value="HAMP"/>
    <property type="match status" value="1"/>
</dbReference>
<keyword evidence="12" id="KW-0902">Two-component regulatory system</keyword>
<dbReference type="InterPro" id="IPR005467">
    <property type="entry name" value="His_kinase_dom"/>
</dbReference>
<dbReference type="Pfam" id="PF00512">
    <property type="entry name" value="HisKA"/>
    <property type="match status" value="1"/>
</dbReference>
<keyword evidence="7 14" id="KW-0812">Transmembrane</keyword>
<dbReference type="InterPro" id="IPR036890">
    <property type="entry name" value="HATPase_C_sf"/>
</dbReference>
<keyword evidence="9 17" id="KW-0418">Kinase</keyword>
<dbReference type="InterPro" id="IPR036097">
    <property type="entry name" value="HisK_dim/P_sf"/>
</dbReference>
<organism evidence="17 18">
    <name type="scientific">Ammoniphilus resinae</name>
    <dbReference type="NCBI Taxonomy" id="861532"/>
    <lineage>
        <taxon>Bacteria</taxon>
        <taxon>Bacillati</taxon>
        <taxon>Bacillota</taxon>
        <taxon>Bacilli</taxon>
        <taxon>Bacillales</taxon>
        <taxon>Paenibacillaceae</taxon>
        <taxon>Aneurinibacillus group</taxon>
        <taxon>Ammoniphilus</taxon>
    </lineage>
</organism>
<evidence type="ECO:0000256" key="2">
    <source>
        <dbReference type="ARBA" id="ARBA00004651"/>
    </source>
</evidence>
<comment type="subcellular location">
    <subcellularLocation>
        <location evidence="2">Cell membrane</location>
        <topology evidence="2">Multi-pass membrane protein</topology>
    </subcellularLocation>
</comment>
<dbReference type="PROSITE" id="PS50885">
    <property type="entry name" value="HAMP"/>
    <property type="match status" value="1"/>
</dbReference>
<dbReference type="EC" id="2.7.13.3" evidence="3"/>
<evidence type="ECO:0000256" key="3">
    <source>
        <dbReference type="ARBA" id="ARBA00012438"/>
    </source>
</evidence>
<dbReference type="Gene3D" id="3.30.565.10">
    <property type="entry name" value="Histidine kinase-like ATPase, C-terminal domain"/>
    <property type="match status" value="1"/>
</dbReference>
<dbReference type="SMART" id="SM00388">
    <property type="entry name" value="HisKA"/>
    <property type="match status" value="1"/>
</dbReference>
<keyword evidence="8" id="KW-0547">Nucleotide-binding</keyword>
<dbReference type="GO" id="GO:0016301">
    <property type="term" value="F:kinase activity"/>
    <property type="evidence" value="ECO:0007669"/>
    <property type="project" value="UniProtKB-KW"/>
</dbReference>
<dbReference type="SMART" id="SM00387">
    <property type="entry name" value="HATPase_c"/>
    <property type="match status" value="1"/>
</dbReference>
<dbReference type="Pfam" id="PF00672">
    <property type="entry name" value="HAMP"/>
    <property type="match status" value="1"/>
</dbReference>
<evidence type="ECO:0000256" key="10">
    <source>
        <dbReference type="ARBA" id="ARBA00022840"/>
    </source>
</evidence>
<dbReference type="PRINTS" id="PR00344">
    <property type="entry name" value="BCTRLSENSOR"/>
</dbReference>
<keyword evidence="13 14" id="KW-0472">Membrane</keyword>
<dbReference type="Gene3D" id="6.10.340.10">
    <property type="match status" value="1"/>
</dbReference>
<keyword evidence="6" id="KW-0808">Transferase</keyword>
<dbReference type="PROSITE" id="PS50109">
    <property type="entry name" value="HIS_KIN"/>
    <property type="match status" value="1"/>
</dbReference>
<keyword evidence="10" id="KW-0067">ATP-binding</keyword>
<dbReference type="SUPFAM" id="SSF158472">
    <property type="entry name" value="HAMP domain-like"/>
    <property type="match status" value="1"/>
</dbReference>
<evidence type="ECO:0000256" key="9">
    <source>
        <dbReference type="ARBA" id="ARBA00022777"/>
    </source>
</evidence>
<dbReference type="EMBL" id="JAGGKT010000011">
    <property type="protein sequence ID" value="MBP1933433.1"/>
    <property type="molecule type" value="Genomic_DNA"/>
</dbReference>
<evidence type="ECO:0000256" key="6">
    <source>
        <dbReference type="ARBA" id="ARBA00022679"/>
    </source>
</evidence>
<keyword evidence="4" id="KW-1003">Cell membrane</keyword>
<gene>
    <name evidence="17" type="ORF">J2Z37_003446</name>
</gene>
<evidence type="ECO:0000256" key="4">
    <source>
        <dbReference type="ARBA" id="ARBA00022475"/>
    </source>
</evidence>
<dbReference type="PANTHER" id="PTHR45436">
    <property type="entry name" value="SENSOR HISTIDINE KINASE YKOH"/>
    <property type="match status" value="1"/>
</dbReference>
<accession>A0ABS4GT32</accession>
<dbReference type="InterPro" id="IPR003660">
    <property type="entry name" value="HAMP_dom"/>
</dbReference>
<name>A0ABS4GT32_9BACL</name>
<reference evidence="17 18" key="1">
    <citation type="submission" date="2021-03" db="EMBL/GenBank/DDBJ databases">
        <title>Genomic Encyclopedia of Type Strains, Phase IV (KMG-IV): sequencing the most valuable type-strain genomes for metagenomic binning, comparative biology and taxonomic classification.</title>
        <authorList>
            <person name="Goeker M."/>
        </authorList>
    </citation>
    <scope>NUCLEOTIDE SEQUENCE [LARGE SCALE GENOMIC DNA]</scope>
    <source>
        <strain evidence="17 18">DSM 24738</strain>
    </source>
</reference>
<dbReference type="Gene3D" id="1.10.287.130">
    <property type="match status" value="1"/>
</dbReference>
<evidence type="ECO:0000256" key="8">
    <source>
        <dbReference type="ARBA" id="ARBA00022741"/>
    </source>
</evidence>
<sequence>MPIRLKLALWYSGVFLIIITLFCTFIYLFFTHREMNQIDNHLSERAIEVHHSIKLIDIYPFPIQSLVLPNIDVFSSPEILLQIVDPKGNVLSRSNSLGNQTLPISKRAIEEIRQNKDYYETSQVHGYQFRIYYLPLISGEKLIGVLEVAGSLKNIQRSMTNLQWLLAIGAVLTATFSAIIGWFLAGKSLNPIHKIIQTTKEIEKEGRLERRISYQGPMDEIGLLSGQINSMMEKIETMYRELEESYETQRRFVADASHELRTPLTSIRGNMEFLRMLYLEKGELSMDAMEDIIEEIERVSRMIHNLLALARADAGYKMQMEEIELKDWVSEWINQVTLLSTDTVPFLHDPLAQLEGVSIRGNRDFLQQVFLILFENAFKYTKVGSVGLHFTTTEQNVIFTVQDTGVGIPTEELDLVFRRFHRGANARKFPGTGLGLSIAKWVVEKHGGTIEIQSILDQGTKVSVTLPRI</sequence>
<evidence type="ECO:0000259" key="15">
    <source>
        <dbReference type="PROSITE" id="PS50109"/>
    </source>
</evidence>
<feature type="domain" description="HAMP" evidence="16">
    <location>
        <begin position="186"/>
        <end position="240"/>
    </location>
</feature>
<keyword evidence="11 14" id="KW-1133">Transmembrane helix</keyword>
<dbReference type="CDD" id="cd00082">
    <property type="entry name" value="HisKA"/>
    <property type="match status" value="1"/>
</dbReference>
<proteinExistence type="predicted"/>
<evidence type="ECO:0000256" key="5">
    <source>
        <dbReference type="ARBA" id="ARBA00022553"/>
    </source>
</evidence>
<evidence type="ECO:0000256" key="14">
    <source>
        <dbReference type="SAM" id="Phobius"/>
    </source>
</evidence>
<dbReference type="SUPFAM" id="SSF47384">
    <property type="entry name" value="Homodimeric domain of signal transducing histidine kinase"/>
    <property type="match status" value="1"/>
</dbReference>
<dbReference type="RefSeq" id="WP_209811451.1">
    <property type="nucleotide sequence ID" value="NZ_JAGGKT010000011.1"/>
</dbReference>
<evidence type="ECO:0000259" key="16">
    <source>
        <dbReference type="PROSITE" id="PS50885"/>
    </source>
</evidence>
<evidence type="ECO:0000313" key="17">
    <source>
        <dbReference type="EMBL" id="MBP1933433.1"/>
    </source>
</evidence>
<dbReference type="CDD" id="cd00075">
    <property type="entry name" value="HATPase"/>
    <property type="match status" value="1"/>
</dbReference>
<feature type="transmembrane region" description="Helical" evidence="14">
    <location>
        <begin position="164"/>
        <end position="185"/>
    </location>
</feature>
<dbReference type="InterPro" id="IPR004358">
    <property type="entry name" value="Sig_transdc_His_kin-like_C"/>
</dbReference>
<evidence type="ECO:0000256" key="11">
    <source>
        <dbReference type="ARBA" id="ARBA00022989"/>
    </source>
</evidence>
<dbReference type="InterPro" id="IPR003661">
    <property type="entry name" value="HisK_dim/P_dom"/>
</dbReference>
<dbReference type="SUPFAM" id="SSF55874">
    <property type="entry name" value="ATPase domain of HSP90 chaperone/DNA topoisomerase II/histidine kinase"/>
    <property type="match status" value="1"/>
</dbReference>
<dbReference type="PANTHER" id="PTHR45436:SF5">
    <property type="entry name" value="SENSOR HISTIDINE KINASE TRCS"/>
    <property type="match status" value="1"/>
</dbReference>
<evidence type="ECO:0000313" key="18">
    <source>
        <dbReference type="Proteomes" id="UP001519343"/>
    </source>
</evidence>
<comment type="caution">
    <text evidence="17">The sequence shown here is derived from an EMBL/GenBank/DDBJ whole genome shotgun (WGS) entry which is preliminary data.</text>
</comment>
<keyword evidence="5" id="KW-0597">Phosphoprotein</keyword>
<comment type="catalytic activity">
    <reaction evidence="1">
        <text>ATP + protein L-histidine = ADP + protein N-phospho-L-histidine.</text>
        <dbReference type="EC" id="2.7.13.3"/>
    </reaction>
</comment>
<feature type="domain" description="Histidine kinase" evidence="15">
    <location>
        <begin position="255"/>
        <end position="469"/>
    </location>
</feature>
<dbReference type="Proteomes" id="UP001519343">
    <property type="component" value="Unassembled WGS sequence"/>
</dbReference>
<feature type="transmembrane region" description="Helical" evidence="14">
    <location>
        <begin position="7"/>
        <end position="30"/>
    </location>
</feature>
<protein>
    <recommendedName>
        <fullName evidence="3">histidine kinase</fullName>
        <ecNumber evidence="3">2.7.13.3</ecNumber>
    </recommendedName>
</protein>
<keyword evidence="18" id="KW-1185">Reference proteome</keyword>
<evidence type="ECO:0000256" key="13">
    <source>
        <dbReference type="ARBA" id="ARBA00023136"/>
    </source>
</evidence>
<evidence type="ECO:0000256" key="12">
    <source>
        <dbReference type="ARBA" id="ARBA00023012"/>
    </source>
</evidence>
<evidence type="ECO:0000256" key="7">
    <source>
        <dbReference type="ARBA" id="ARBA00022692"/>
    </source>
</evidence>
<evidence type="ECO:0000256" key="1">
    <source>
        <dbReference type="ARBA" id="ARBA00000085"/>
    </source>
</evidence>
<dbReference type="InterPro" id="IPR050428">
    <property type="entry name" value="TCS_sensor_his_kinase"/>
</dbReference>
<dbReference type="SMART" id="SM00304">
    <property type="entry name" value="HAMP"/>
    <property type="match status" value="1"/>
</dbReference>
<dbReference type="Pfam" id="PF02518">
    <property type="entry name" value="HATPase_c"/>
    <property type="match status" value="1"/>
</dbReference>
<dbReference type="InterPro" id="IPR003594">
    <property type="entry name" value="HATPase_dom"/>
</dbReference>